<reference evidence="1" key="2">
    <citation type="submission" date="2025-08" db="UniProtKB">
        <authorList>
            <consortium name="Ensembl"/>
        </authorList>
    </citation>
    <scope>IDENTIFICATION</scope>
</reference>
<proteinExistence type="predicted"/>
<protein>
    <submittedName>
        <fullName evidence="1">Integrin subunit beta 6</fullName>
    </submittedName>
</protein>
<reference evidence="1" key="1">
    <citation type="submission" date="2020-11" db="EMBL/GenBank/DDBJ databases">
        <authorList>
            <person name="Davenport K.M."/>
            <person name="Bickhart D.M."/>
            <person name="Smith T.P.L."/>
            <person name="Murdoch B.M."/>
            <person name="Rosen B.D."/>
        </authorList>
    </citation>
    <scope>NUCLEOTIDE SEQUENCE [LARGE SCALE GENOMIC DNA]</scope>
    <source>
        <strain evidence="1">OAR_USU_Benz2616</strain>
    </source>
</reference>
<gene>
    <name evidence="1" type="primary">ITGB6</name>
</gene>
<evidence type="ECO:0000313" key="1">
    <source>
        <dbReference type="Ensembl" id="ENSOARP00020049546.1"/>
    </source>
</evidence>
<accession>A0AC11DRL2</accession>
<organism evidence="1">
    <name type="scientific">Ovis aries</name>
    <name type="common">Sheep</name>
    <dbReference type="NCBI Taxonomy" id="9940"/>
    <lineage>
        <taxon>Eukaryota</taxon>
        <taxon>Metazoa</taxon>
        <taxon>Chordata</taxon>
        <taxon>Craniata</taxon>
        <taxon>Vertebrata</taxon>
        <taxon>Euteleostomi</taxon>
        <taxon>Mammalia</taxon>
        <taxon>Eutheria</taxon>
        <taxon>Laurasiatheria</taxon>
        <taxon>Artiodactyla</taxon>
        <taxon>Ruminantia</taxon>
        <taxon>Pecora</taxon>
        <taxon>Bovidae</taxon>
        <taxon>Caprinae</taxon>
        <taxon>Ovis</taxon>
    </lineage>
</organism>
<dbReference type="Ensembl" id="ENSOART00020049184.1">
    <property type="protein sequence ID" value="ENSOARP00020049546.1"/>
    <property type="gene ID" value="ENSOARG00020016225.2"/>
</dbReference>
<name>A0AC11DRL2_SHEEP</name>
<sequence length="820" mass="89618">MIFLPKTFDNGYSNASQHFLKFKGLSSERELKRMGIELLCLFFLFLGRNDHVQGGCAMGGAETCEDCLLIGPQCAWCSQENFTHLSGVGERCDTPANLLAKGCQLTFIENPVSQVEILTNKPLSIGRQKNSSNIVQISPQSLALKLRPGLEQTLQVQVRQTEDYPVDLYYLMDLSASMDDDLNTIKELGSLLSKEMSKLTSNFRLGFGSFVEKPISPFMKTTPEEIANPCSSIPYFCLPTFGFKHILPLTNDAERFNEIVKNQKISANIDTPEGGFDAIMQAAVCKEKIGWRNDSLHLLVFVSDADSHFGMDSKLAGIVIPNDGLCHLDSKNEYSMSTILEYPTIGQLIDKLVQNNVLLIFAVTQEQVHLYENYAKLIPGATVGVLQKDSGNILQLIISAYEELRSEVELEVLGDTEGLNLSFTAICNSGVPFPHQKKCSHMKVGDTASFNVTVSLPNCERRSRHVILKPVGLGDALEILVSPECSCDCQKEVEVNSSKCSNGNGSFQCGVCACNPGHVGHHCECGEDTLSTESCKEAPELPSCSGRGDCYCGQCVCHLSPYGNIYGPYCQCDNFSCVRHKGLLCGDNGDCDCGECVCRSGWTGEYCNCTTSTDPCVSEDGILCSGRGDCVCGKCICTNPGASGPACERCPTCSDPCNSKRNCIECYLSADGQAQEECVDKCKLAGATINEEEDFSKDSSVSCSLQGENECLITFLLTTDNEGKTVIHSIEKDCPKPPNIPMIMLGVSLAILLIGVALLCIWKLLVSFHDRKEVAKFEAERSKAKWQTGTNPLYRGSTSTFKNVTYKHKEKQKVDLSTDG</sequence>
<reference evidence="1" key="3">
    <citation type="submission" date="2025-09" db="UniProtKB">
        <authorList>
            <consortium name="Ensembl"/>
        </authorList>
    </citation>
    <scope>IDENTIFICATION</scope>
</reference>